<evidence type="ECO:0000256" key="8">
    <source>
        <dbReference type="ARBA" id="ARBA00023008"/>
    </source>
</evidence>
<evidence type="ECO:0000256" key="4">
    <source>
        <dbReference type="ARBA" id="ARBA00015384"/>
    </source>
</evidence>
<evidence type="ECO:0000256" key="1">
    <source>
        <dbReference type="ARBA" id="ARBA00004007"/>
    </source>
</evidence>
<dbReference type="SUPFAM" id="SSF110111">
    <property type="entry name" value="Ctag/Cox11"/>
    <property type="match status" value="1"/>
</dbReference>
<keyword evidence="5 10" id="KW-0812">Transmembrane</keyword>
<evidence type="ECO:0000256" key="10">
    <source>
        <dbReference type="SAM" id="Phobius"/>
    </source>
</evidence>
<name>A0A853G6Y8_9GAMM</name>
<keyword evidence="8" id="KW-0186">Copper</keyword>
<keyword evidence="7 10" id="KW-1133">Transmembrane helix</keyword>
<sequence length="177" mass="20417">MVDISVRKKITKIFWIKLILSPILMFAFAYAMVPIYDVFCEITGFNGTTGRINSEQVYAIDESRRIEVSFFAMTMGGFPVQFRPKINSMEVIPGKFYTTSYIAKNNTDKVIIGQAVPSVAPTEAALYFKKLECFCFNKQVFEPHQKIEMTLRFVIEPELDKRIKDVSLSYNFFKIKS</sequence>
<evidence type="ECO:0000256" key="5">
    <source>
        <dbReference type="ARBA" id="ARBA00022692"/>
    </source>
</evidence>
<keyword evidence="6" id="KW-0735">Signal-anchor</keyword>
<organism evidence="11 12">
    <name type="scientific">Candidatus Vesicomyosocius endoextente</name>
    <dbReference type="NCBI Taxonomy" id="2738853"/>
    <lineage>
        <taxon>Bacteria</taxon>
        <taxon>Pseudomonadati</taxon>
        <taxon>Pseudomonadota</taxon>
        <taxon>Gammaproteobacteria</taxon>
        <taxon>Candidatus Pseudothioglobaceae</taxon>
        <taxon>Candidatus Vesicomyidisocius</taxon>
    </lineage>
</organism>
<dbReference type="GO" id="GO:0005886">
    <property type="term" value="C:plasma membrane"/>
    <property type="evidence" value="ECO:0007669"/>
    <property type="project" value="UniProtKB-SubCell"/>
</dbReference>
<gene>
    <name evidence="11" type="ORF">H0A74_03635</name>
</gene>
<keyword evidence="9 10" id="KW-0472">Membrane</keyword>
<dbReference type="InterPro" id="IPR007533">
    <property type="entry name" value="Cyt_c_oxidase_assmbl_CtaG"/>
</dbReference>
<evidence type="ECO:0000256" key="9">
    <source>
        <dbReference type="ARBA" id="ARBA00023136"/>
    </source>
</evidence>
<comment type="caution">
    <text evidence="11">The sequence shown here is derived from an EMBL/GenBank/DDBJ whole genome shotgun (WGS) entry which is preliminary data.</text>
</comment>
<protein>
    <recommendedName>
        <fullName evidence="4">Cytochrome c oxidase assembly protein CtaG</fullName>
    </recommendedName>
</protein>
<dbReference type="Gene3D" id="2.60.370.10">
    <property type="entry name" value="Ctag/Cox11"/>
    <property type="match status" value="1"/>
</dbReference>
<dbReference type="GO" id="GO:0005507">
    <property type="term" value="F:copper ion binding"/>
    <property type="evidence" value="ECO:0007669"/>
    <property type="project" value="InterPro"/>
</dbReference>
<accession>A0A853G6Y8</accession>
<evidence type="ECO:0000256" key="7">
    <source>
        <dbReference type="ARBA" id="ARBA00022989"/>
    </source>
</evidence>
<evidence type="ECO:0000256" key="3">
    <source>
        <dbReference type="ARBA" id="ARBA00009620"/>
    </source>
</evidence>
<comment type="similarity">
    <text evidence="3">Belongs to the COX11/CtaG family.</text>
</comment>
<dbReference type="NCBIfam" id="NF003465">
    <property type="entry name" value="PRK05089.1"/>
    <property type="match status" value="1"/>
</dbReference>
<dbReference type="EMBL" id="JACCHU010000002">
    <property type="protein sequence ID" value="NYT52643.1"/>
    <property type="molecule type" value="Genomic_DNA"/>
</dbReference>
<evidence type="ECO:0000313" key="12">
    <source>
        <dbReference type="Proteomes" id="UP000525329"/>
    </source>
</evidence>
<comment type="function">
    <text evidence="1">Exerts its effect at some terminal stage of cytochrome c oxidase synthesis, probably by being involved in the insertion of the copper B into subunit I.</text>
</comment>
<dbReference type="PANTHER" id="PTHR21320:SF3">
    <property type="entry name" value="CYTOCHROME C OXIDASE ASSEMBLY PROTEIN COX11, MITOCHONDRIAL-RELATED"/>
    <property type="match status" value="1"/>
</dbReference>
<comment type="subcellular location">
    <subcellularLocation>
        <location evidence="2">Cell inner membrane</location>
        <topology evidence="2">Single-pass type II membrane protein</topology>
        <orientation evidence="2">Periplasmic side</orientation>
    </subcellularLocation>
</comment>
<dbReference type="Proteomes" id="UP000525329">
    <property type="component" value="Unassembled WGS sequence"/>
</dbReference>
<dbReference type="AlphaFoldDB" id="A0A853G6Y8"/>
<reference evidence="11 12" key="1">
    <citation type="submission" date="2020-05" db="EMBL/GenBank/DDBJ databases">
        <title>Horizontal transmission and recombination maintain forever young bacterial symbiont genomes.</title>
        <authorList>
            <person name="Russell S.L."/>
            <person name="Pepper-Tunick E."/>
            <person name="Svedberg J."/>
            <person name="Byrne A."/>
            <person name="Ruelas Castillo J."/>
            <person name="Vollmers C."/>
            <person name="Beinart R.A."/>
            <person name="Corbett-Detig R."/>
        </authorList>
    </citation>
    <scope>NUCLEOTIDE SEQUENCE [LARGE SCALE GENOMIC DNA]</scope>
    <source>
        <strain evidence="11">Monterey_2004</strain>
    </source>
</reference>
<dbReference type="InterPro" id="IPR023471">
    <property type="entry name" value="CtaG/Cox11_dom_sf"/>
</dbReference>
<evidence type="ECO:0000256" key="6">
    <source>
        <dbReference type="ARBA" id="ARBA00022968"/>
    </source>
</evidence>
<evidence type="ECO:0000313" key="11">
    <source>
        <dbReference type="EMBL" id="NYT52643.1"/>
    </source>
</evidence>
<dbReference type="PIRSF" id="PIRSF005413">
    <property type="entry name" value="COX11"/>
    <property type="match status" value="1"/>
</dbReference>
<dbReference type="PANTHER" id="PTHR21320">
    <property type="entry name" value="CYTOCHROME C OXIDASE ASSEMBLY PROTEIN COX11-RELATED"/>
    <property type="match status" value="1"/>
</dbReference>
<evidence type="ECO:0000256" key="2">
    <source>
        <dbReference type="ARBA" id="ARBA00004382"/>
    </source>
</evidence>
<proteinExistence type="inferred from homology"/>
<feature type="transmembrane region" description="Helical" evidence="10">
    <location>
        <begin position="12"/>
        <end position="33"/>
    </location>
</feature>
<dbReference type="Pfam" id="PF04442">
    <property type="entry name" value="CtaG_Cox11"/>
    <property type="match status" value="1"/>
</dbReference>